<feature type="domain" description="DUF7673" evidence="1">
    <location>
        <begin position="60"/>
        <end position="140"/>
    </location>
</feature>
<dbReference type="Proteomes" id="UP000297839">
    <property type="component" value="Unassembled WGS sequence"/>
</dbReference>
<evidence type="ECO:0000259" key="1">
    <source>
        <dbReference type="Pfam" id="PF24720"/>
    </source>
</evidence>
<reference evidence="2 3" key="1">
    <citation type="submission" date="2019-03" db="EMBL/GenBank/DDBJ databases">
        <title>Ramlibacter sp. 18x22-1, whole genome shotgun sequence.</title>
        <authorList>
            <person name="Zhang X."/>
            <person name="Feng G."/>
            <person name="Zhu H."/>
        </authorList>
    </citation>
    <scope>NUCLEOTIDE SEQUENCE [LARGE SCALE GENOMIC DNA]</scope>
    <source>
        <strain evidence="2 3">18x22-1</strain>
    </source>
</reference>
<dbReference type="RefSeq" id="WP_135249298.1">
    <property type="nucleotide sequence ID" value="NZ_SMLK01000002.1"/>
</dbReference>
<comment type="caution">
    <text evidence="2">The sequence shown here is derived from an EMBL/GenBank/DDBJ whole genome shotgun (WGS) entry which is preliminary data.</text>
</comment>
<dbReference type="EMBL" id="SMLK01000002">
    <property type="protein sequence ID" value="TFZ03673.1"/>
    <property type="molecule type" value="Genomic_DNA"/>
</dbReference>
<name>A0A4Z0BWS4_9BURK</name>
<dbReference type="Pfam" id="PF24720">
    <property type="entry name" value="DUF7673"/>
    <property type="match status" value="1"/>
</dbReference>
<organism evidence="2 3">
    <name type="scientific">Ramlibacter humi</name>
    <dbReference type="NCBI Taxonomy" id="2530451"/>
    <lineage>
        <taxon>Bacteria</taxon>
        <taxon>Pseudomonadati</taxon>
        <taxon>Pseudomonadota</taxon>
        <taxon>Betaproteobacteria</taxon>
        <taxon>Burkholderiales</taxon>
        <taxon>Comamonadaceae</taxon>
        <taxon>Ramlibacter</taxon>
    </lineage>
</organism>
<evidence type="ECO:0000313" key="2">
    <source>
        <dbReference type="EMBL" id="TFZ03673.1"/>
    </source>
</evidence>
<gene>
    <name evidence="2" type="ORF">EZ216_08400</name>
</gene>
<protein>
    <recommendedName>
        <fullName evidence="1">DUF7673 domain-containing protein</fullName>
    </recommendedName>
</protein>
<dbReference type="InterPro" id="IPR056090">
    <property type="entry name" value="DUF7673"/>
</dbReference>
<accession>A0A4Z0BWS4</accession>
<proteinExistence type="predicted"/>
<dbReference type="OrthoDB" id="8903846at2"/>
<evidence type="ECO:0000313" key="3">
    <source>
        <dbReference type="Proteomes" id="UP000297839"/>
    </source>
</evidence>
<sequence>MNVTEREKRHQRNLERINAVQLVIGRGDRAHVDHEGTLLERARLMVEELRSHEATEQGLAAFDRLLRLVEEGRSRQARWVAEFITAVWDDKPVRLSMLRGMPATIGDDVIAVLDGLRYARLDLAEHVAGGARRVVKVLEKCE</sequence>
<dbReference type="AlphaFoldDB" id="A0A4Z0BWS4"/>
<keyword evidence="3" id="KW-1185">Reference proteome</keyword>